<name>A0A1E7FC57_9STRA</name>
<dbReference type="Proteomes" id="UP000095751">
    <property type="component" value="Unassembled WGS sequence"/>
</dbReference>
<dbReference type="GO" id="GO:0006457">
    <property type="term" value="P:protein folding"/>
    <property type="evidence" value="ECO:0007669"/>
    <property type="project" value="TreeGrafter"/>
</dbReference>
<dbReference type="PANTHER" id="PTHR20922:SF13">
    <property type="entry name" value="DNL-TYPE ZINC FINGER PROTEIN"/>
    <property type="match status" value="1"/>
</dbReference>
<feature type="non-terminal residue" evidence="6">
    <location>
        <position position="1"/>
    </location>
</feature>
<sequence length="52" mass="5739">KLAIVFTCTVCDTRSAKQFTEQAYNNGVVIVTCPGCNNQHLIADNLGYFQDN</sequence>
<proteinExistence type="predicted"/>
<dbReference type="GO" id="GO:0030150">
    <property type="term" value="P:protein import into mitochondrial matrix"/>
    <property type="evidence" value="ECO:0007669"/>
    <property type="project" value="TreeGrafter"/>
</dbReference>
<dbReference type="InterPro" id="IPR024158">
    <property type="entry name" value="Mt_import_TIM15"/>
</dbReference>
<keyword evidence="1" id="KW-0479">Metal-binding</keyword>
<feature type="non-terminal residue" evidence="6">
    <location>
        <position position="52"/>
    </location>
</feature>
<dbReference type="Pfam" id="PF05180">
    <property type="entry name" value="zf-DNL"/>
    <property type="match status" value="1"/>
</dbReference>
<dbReference type="PROSITE" id="PS51501">
    <property type="entry name" value="ZF_DNL"/>
    <property type="match status" value="1"/>
</dbReference>
<dbReference type="GO" id="GO:0051087">
    <property type="term" value="F:protein-folding chaperone binding"/>
    <property type="evidence" value="ECO:0007669"/>
    <property type="project" value="TreeGrafter"/>
</dbReference>
<reference evidence="6 7" key="1">
    <citation type="submission" date="2016-09" db="EMBL/GenBank/DDBJ databases">
        <title>Extensive genetic diversity and differential bi-allelic expression allows diatom success in the polar Southern Ocean.</title>
        <authorList>
            <consortium name="DOE Joint Genome Institute"/>
            <person name="Mock T."/>
            <person name="Otillar R.P."/>
            <person name="Strauss J."/>
            <person name="Dupont C."/>
            <person name="Frickenhaus S."/>
            <person name="Maumus F."/>
            <person name="Mcmullan M."/>
            <person name="Sanges R."/>
            <person name="Schmutz J."/>
            <person name="Toseland A."/>
            <person name="Valas R."/>
            <person name="Veluchamy A."/>
            <person name="Ward B.J."/>
            <person name="Allen A."/>
            <person name="Barry K."/>
            <person name="Falciatore A."/>
            <person name="Ferrante M."/>
            <person name="Fortunato A.E."/>
            <person name="Gloeckner G."/>
            <person name="Gruber A."/>
            <person name="Hipkin R."/>
            <person name="Janech M."/>
            <person name="Kroth P."/>
            <person name="Leese F."/>
            <person name="Lindquist E."/>
            <person name="Lyon B.R."/>
            <person name="Martin J."/>
            <person name="Mayer C."/>
            <person name="Parker M."/>
            <person name="Quesneville H."/>
            <person name="Raymond J."/>
            <person name="Uhlig C."/>
            <person name="Valentin K.U."/>
            <person name="Worden A.Z."/>
            <person name="Armbrust E.V."/>
            <person name="Bowler C."/>
            <person name="Green B."/>
            <person name="Moulton V."/>
            <person name="Van Oosterhout C."/>
            <person name="Grigoriev I."/>
        </authorList>
    </citation>
    <scope>NUCLEOTIDE SEQUENCE [LARGE SCALE GENOMIC DNA]</scope>
    <source>
        <strain evidence="6 7">CCMP1102</strain>
    </source>
</reference>
<dbReference type="InParanoid" id="A0A1E7FC57"/>
<evidence type="ECO:0000256" key="2">
    <source>
        <dbReference type="ARBA" id="ARBA00022771"/>
    </source>
</evidence>
<protein>
    <submittedName>
        <fullName evidence="6">Zf-DNL-domain-containing protein</fullName>
    </submittedName>
</protein>
<evidence type="ECO:0000256" key="4">
    <source>
        <dbReference type="PROSITE-ProRule" id="PRU00834"/>
    </source>
</evidence>
<dbReference type="AlphaFoldDB" id="A0A1E7FC57"/>
<dbReference type="KEGG" id="fcy:FRACYDRAFT_145096"/>
<dbReference type="GO" id="GO:0005739">
    <property type="term" value="C:mitochondrion"/>
    <property type="evidence" value="ECO:0007669"/>
    <property type="project" value="TreeGrafter"/>
</dbReference>
<dbReference type="PANTHER" id="PTHR20922">
    <property type="entry name" value="DNL-TYPE ZINC FINGER PROTEIN"/>
    <property type="match status" value="1"/>
</dbReference>
<keyword evidence="3" id="KW-0862">Zinc</keyword>
<dbReference type="GO" id="GO:0008270">
    <property type="term" value="F:zinc ion binding"/>
    <property type="evidence" value="ECO:0007669"/>
    <property type="project" value="UniProtKB-KW"/>
</dbReference>
<evidence type="ECO:0000256" key="1">
    <source>
        <dbReference type="ARBA" id="ARBA00022723"/>
    </source>
</evidence>
<evidence type="ECO:0000256" key="3">
    <source>
        <dbReference type="ARBA" id="ARBA00022833"/>
    </source>
</evidence>
<evidence type="ECO:0000313" key="6">
    <source>
        <dbReference type="EMBL" id="OEU15724.1"/>
    </source>
</evidence>
<dbReference type="InterPro" id="IPR007853">
    <property type="entry name" value="Znf_DNL-typ"/>
</dbReference>
<organism evidence="6 7">
    <name type="scientific">Fragilariopsis cylindrus CCMP1102</name>
    <dbReference type="NCBI Taxonomy" id="635003"/>
    <lineage>
        <taxon>Eukaryota</taxon>
        <taxon>Sar</taxon>
        <taxon>Stramenopiles</taxon>
        <taxon>Ochrophyta</taxon>
        <taxon>Bacillariophyta</taxon>
        <taxon>Bacillariophyceae</taxon>
        <taxon>Bacillariophycidae</taxon>
        <taxon>Bacillariales</taxon>
        <taxon>Bacillariaceae</taxon>
        <taxon>Fragilariopsis</taxon>
    </lineage>
</organism>
<evidence type="ECO:0000259" key="5">
    <source>
        <dbReference type="PROSITE" id="PS51501"/>
    </source>
</evidence>
<dbReference type="OrthoDB" id="512667at2759"/>
<evidence type="ECO:0000313" key="7">
    <source>
        <dbReference type="Proteomes" id="UP000095751"/>
    </source>
</evidence>
<gene>
    <name evidence="6" type="ORF">FRACYDRAFT_145096</name>
</gene>
<dbReference type="GO" id="GO:0050821">
    <property type="term" value="P:protein stabilization"/>
    <property type="evidence" value="ECO:0007669"/>
    <property type="project" value="TreeGrafter"/>
</dbReference>
<feature type="domain" description="DNL-type" evidence="5">
    <location>
        <begin position="1"/>
        <end position="52"/>
    </location>
</feature>
<keyword evidence="7" id="KW-1185">Reference proteome</keyword>
<accession>A0A1E7FC57</accession>
<keyword evidence="2 4" id="KW-0863">Zinc-finger</keyword>
<dbReference type="EMBL" id="KV784359">
    <property type="protein sequence ID" value="OEU15724.1"/>
    <property type="molecule type" value="Genomic_DNA"/>
</dbReference>